<feature type="region of interest" description="Disordered" evidence="1">
    <location>
        <begin position="257"/>
        <end position="315"/>
    </location>
</feature>
<name>A0A9P9K8X2_FUSSL</name>
<accession>A0A9P9K8X2</accession>
<proteinExistence type="predicted"/>
<evidence type="ECO:0000256" key="1">
    <source>
        <dbReference type="SAM" id="MobiDB-lite"/>
    </source>
</evidence>
<keyword evidence="2" id="KW-0732">Signal</keyword>
<keyword evidence="4" id="KW-1185">Reference proteome</keyword>
<evidence type="ECO:0000313" key="3">
    <source>
        <dbReference type="EMBL" id="KAH7248400.1"/>
    </source>
</evidence>
<dbReference type="Proteomes" id="UP000736672">
    <property type="component" value="Unassembled WGS sequence"/>
</dbReference>
<gene>
    <name evidence="3" type="ORF">B0J15DRAFT_468402</name>
</gene>
<dbReference type="EMBL" id="JAGTJS010000014">
    <property type="protein sequence ID" value="KAH7248400.1"/>
    <property type="molecule type" value="Genomic_DNA"/>
</dbReference>
<organism evidence="3 4">
    <name type="scientific">Fusarium solani</name>
    <name type="common">Filamentous fungus</name>
    <dbReference type="NCBI Taxonomy" id="169388"/>
    <lineage>
        <taxon>Eukaryota</taxon>
        <taxon>Fungi</taxon>
        <taxon>Dikarya</taxon>
        <taxon>Ascomycota</taxon>
        <taxon>Pezizomycotina</taxon>
        <taxon>Sordariomycetes</taxon>
        <taxon>Hypocreomycetidae</taxon>
        <taxon>Hypocreales</taxon>
        <taxon>Nectriaceae</taxon>
        <taxon>Fusarium</taxon>
        <taxon>Fusarium solani species complex</taxon>
    </lineage>
</organism>
<sequence>MVGAGLGCALAVWRLATEQQWTTPDPKQGSAGPLIWRARTKPAAAAGGVWKAPERVNTLRRKEEEEEGCKGERANVQGQSANKYRGIKQCPPSSFPQQHKAGLQYFKGDYTAANSGTLRKPALCDCSSTAAQHMWQCAVCIGRTSWPTDSATSRRWIWAWSRACGWTVFENVNQSKRKAPPPLDSISERISCPIETTGGMVACPSCQAPSACPSLHSRCLPGLGRSAMPAAACIPLIEGKNGSLKRGQSAYHLKKASDQEAHTGLGPTIDANGSSRVESNGSSARGSPPHITGASRPLITAGGMGAGMETRDNKQYYSSDIRGMCKQRQ</sequence>
<feature type="compositionally biased region" description="Polar residues" evidence="1">
    <location>
        <begin position="271"/>
        <end position="285"/>
    </location>
</feature>
<reference evidence="3" key="1">
    <citation type="journal article" date="2021" name="Nat. Commun.">
        <title>Genetic determinants of endophytism in the Arabidopsis root mycobiome.</title>
        <authorList>
            <person name="Mesny F."/>
            <person name="Miyauchi S."/>
            <person name="Thiergart T."/>
            <person name="Pickel B."/>
            <person name="Atanasova L."/>
            <person name="Karlsson M."/>
            <person name="Huettel B."/>
            <person name="Barry K.W."/>
            <person name="Haridas S."/>
            <person name="Chen C."/>
            <person name="Bauer D."/>
            <person name="Andreopoulos W."/>
            <person name="Pangilinan J."/>
            <person name="LaButti K."/>
            <person name="Riley R."/>
            <person name="Lipzen A."/>
            <person name="Clum A."/>
            <person name="Drula E."/>
            <person name="Henrissat B."/>
            <person name="Kohler A."/>
            <person name="Grigoriev I.V."/>
            <person name="Martin F.M."/>
            <person name="Hacquard S."/>
        </authorList>
    </citation>
    <scope>NUCLEOTIDE SEQUENCE</scope>
    <source>
        <strain evidence="3">FSSC 5 MPI-SDFR-AT-0091</strain>
    </source>
</reference>
<evidence type="ECO:0000313" key="4">
    <source>
        <dbReference type="Proteomes" id="UP000736672"/>
    </source>
</evidence>
<evidence type="ECO:0000256" key="2">
    <source>
        <dbReference type="SAM" id="SignalP"/>
    </source>
</evidence>
<feature type="signal peptide" evidence="2">
    <location>
        <begin position="1"/>
        <end position="18"/>
    </location>
</feature>
<feature type="chain" id="PRO_5040392754" evidence="2">
    <location>
        <begin position="19"/>
        <end position="329"/>
    </location>
</feature>
<dbReference type="OrthoDB" id="10667966at2759"/>
<comment type="caution">
    <text evidence="3">The sequence shown here is derived from an EMBL/GenBank/DDBJ whole genome shotgun (WGS) entry which is preliminary data.</text>
</comment>
<dbReference type="AlphaFoldDB" id="A0A9P9K8X2"/>
<protein>
    <submittedName>
        <fullName evidence="3">Uncharacterized protein</fullName>
    </submittedName>
</protein>